<feature type="transmembrane region" description="Helical" evidence="6">
    <location>
        <begin position="400"/>
        <end position="417"/>
    </location>
</feature>
<evidence type="ECO:0000256" key="3">
    <source>
        <dbReference type="ARBA" id="ARBA00022692"/>
    </source>
</evidence>
<feature type="transmembrane region" description="Helical" evidence="6">
    <location>
        <begin position="219"/>
        <end position="245"/>
    </location>
</feature>
<evidence type="ECO:0000256" key="1">
    <source>
        <dbReference type="ARBA" id="ARBA00004651"/>
    </source>
</evidence>
<keyword evidence="8" id="KW-1185">Reference proteome</keyword>
<dbReference type="GO" id="GO:0005886">
    <property type="term" value="C:plasma membrane"/>
    <property type="evidence" value="ECO:0007669"/>
    <property type="project" value="UniProtKB-SubCell"/>
</dbReference>
<keyword evidence="5 6" id="KW-0472">Membrane</keyword>
<comment type="caution">
    <text evidence="7">The sequence shown here is derived from an EMBL/GenBank/DDBJ whole genome shotgun (WGS) entry which is preliminary data.</text>
</comment>
<dbReference type="RefSeq" id="WP_184003958.1">
    <property type="nucleotide sequence ID" value="NZ_BAABIF010000001.1"/>
</dbReference>
<reference evidence="7 8" key="1">
    <citation type="submission" date="2020-08" db="EMBL/GenBank/DDBJ databases">
        <title>Genomic Encyclopedia of Type Strains, Phase IV (KMG-IV): sequencing the most valuable type-strain genomes for metagenomic binning, comparative biology and taxonomic classification.</title>
        <authorList>
            <person name="Goeker M."/>
        </authorList>
    </citation>
    <scope>NUCLEOTIDE SEQUENCE [LARGE SCALE GENOMIC DNA]</scope>
    <source>
        <strain evidence="7 8">DSM 27203</strain>
    </source>
</reference>
<keyword evidence="3 6" id="KW-0812">Transmembrane</keyword>
<dbReference type="GO" id="GO:0022857">
    <property type="term" value="F:transmembrane transporter activity"/>
    <property type="evidence" value="ECO:0007669"/>
    <property type="project" value="InterPro"/>
</dbReference>
<proteinExistence type="predicted"/>
<evidence type="ECO:0000313" key="7">
    <source>
        <dbReference type="EMBL" id="MBB5719312.1"/>
    </source>
</evidence>
<dbReference type="InterPro" id="IPR050367">
    <property type="entry name" value="APC_superfamily"/>
</dbReference>
<dbReference type="AlphaFoldDB" id="A0A840Z0T3"/>
<dbReference type="EMBL" id="JACIJI010000004">
    <property type="protein sequence ID" value="MBB5719312.1"/>
    <property type="molecule type" value="Genomic_DNA"/>
</dbReference>
<evidence type="ECO:0000313" key="8">
    <source>
        <dbReference type="Proteomes" id="UP000554342"/>
    </source>
</evidence>
<dbReference type="Pfam" id="PF13520">
    <property type="entry name" value="AA_permease_2"/>
    <property type="match status" value="1"/>
</dbReference>
<gene>
    <name evidence="7" type="ORF">FHR23_002253</name>
</gene>
<feature type="transmembrane region" description="Helical" evidence="6">
    <location>
        <begin position="339"/>
        <end position="361"/>
    </location>
</feature>
<comment type="subcellular location">
    <subcellularLocation>
        <location evidence="1">Cell membrane</location>
        <topology evidence="1">Multi-pass membrane protein</topology>
    </subcellularLocation>
</comment>
<feature type="transmembrane region" description="Helical" evidence="6">
    <location>
        <begin position="123"/>
        <end position="145"/>
    </location>
</feature>
<dbReference type="Proteomes" id="UP000554342">
    <property type="component" value="Unassembled WGS sequence"/>
</dbReference>
<sequence length="432" mass="45109">MQERVPVRSVGLIAPMLFTLNGMIGAGIFALPAILTGSVGAFAPLLIIAVGLLHFPSAFILSRLSRRFDSNGGPVLYAEAAFGKFVSFQVGLGAMIAQVVALAANALIMITYLAALFPPLAQPAIHLTATLATLIAATLLALAGMRKSVRTLGLITFIKLTPLVLLLIGGFLFGSPQISVSPPAAGDYRSAILITFYAYTGLVYAVLSAGEVRHARRNVTIAIAAVLIGVTLFYALLVVAFAAIMPEGGGENALAMAAGKLAGPAGTIAIVIAAGFSIWANLLNGIVAMPRLVYGMAEQEILPRWFGHLSRRRLVPDNAIILIGGMACVMAMWGDFETLATINVVANILGGCIMVLVLPVLRWREPGTDGRRVDAVEILISFIAGAVLVGLTWMAGGAPFAQILPMLIGGTLLYGIARLTVLLSARRGIASA</sequence>
<keyword evidence="4 6" id="KW-1133">Transmembrane helix</keyword>
<name>A0A840Z0T3_9SPHN</name>
<feature type="transmembrane region" description="Helical" evidence="6">
    <location>
        <begin position="265"/>
        <end position="293"/>
    </location>
</feature>
<protein>
    <submittedName>
        <fullName evidence="7">Amino acid transporter</fullName>
    </submittedName>
</protein>
<keyword evidence="2" id="KW-1003">Cell membrane</keyword>
<feature type="transmembrane region" description="Helical" evidence="6">
    <location>
        <begin position="12"/>
        <end position="35"/>
    </location>
</feature>
<dbReference type="Gene3D" id="1.20.1740.10">
    <property type="entry name" value="Amino acid/polyamine transporter I"/>
    <property type="match status" value="1"/>
</dbReference>
<feature type="transmembrane region" description="Helical" evidence="6">
    <location>
        <begin position="188"/>
        <end position="207"/>
    </location>
</feature>
<feature type="transmembrane region" description="Helical" evidence="6">
    <location>
        <begin position="41"/>
        <end position="61"/>
    </location>
</feature>
<evidence type="ECO:0000256" key="5">
    <source>
        <dbReference type="ARBA" id="ARBA00023136"/>
    </source>
</evidence>
<feature type="transmembrane region" description="Helical" evidence="6">
    <location>
        <begin position="92"/>
        <end position="117"/>
    </location>
</feature>
<evidence type="ECO:0000256" key="2">
    <source>
        <dbReference type="ARBA" id="ARBA00022475"/>
    </source>
</evidence>
<dbReference type="PIRSF" id="PIRSF006060">
    <property type="entry name" value="AA_transporter"/>
    <property type="match status" value="1"/>
</dbReference>
<evidence type="ECO:0000256" key="4">
    <source>
        <dbReference type="ARBA" id="ARBA00022989"/>
    </source>
</evidence>
<dbReference type="PANTHER" id="PTHR42770">
    <property type="entry name" value="AMINO ACID TRANSPORTER-RELATED"/>
    <property type="match status" value="1"/>
</dbReference>
<feature type="transmembrane region" description="Helical" evidence="6">
    <location>
        <begin position="373"/>
        <end position="394"/>
    </location>
</feature>
<accession>A0A840Z0T3</accession>
<feature type="transmembrane region" description="Helical" evidence="6">
    <location>
        <begin position="314"/>
        <end position="333"/>
    </location>
</feature>
<dbReference type="InterPro" id="IPR002293">
    <property type="entry name" value="AA/rel_permease1"/>
</dbReference>
<dbReference type="PANTHER" id="PTHR42770:SF7">
    <property type="entry name" value="MEMBRANE PROTEIN"/>
    <property type="match status" value="1"/>
</dbReference>
<organism evidence="7 8">
    <name type="scientific">Stakelama sediminis</name>
    <dbReference type="NCBI Taxonomy" id="463200"/>
    <lineage>
        <taxon>Bacteria</taxon>
        <taxon>Pseudomonadati</taxon>
        <taxon>Pseudomonadota</taxon>
        <taxon>Alphaproteobacteria</taxon>
        <taxon>Sphingomonadales</taxon>
        <taxon>Sphingomonadaceae</taxon>
        <taxon>Stakelama</taxon>
    </lineage>
</organism>
<evidence type="ECO:0000256" key="6">
    <source>
        <dbReference type="SAM" id="Phobius"/>
    </source>
</evidence>
<feature type="transmembrane region" description="Helical" evidence="6">
    <location>
        <begin position="152"/>
        <end position="173"/>
    </location>
</feature>